<accession>A0A370K8U5</accession>
<dbReference type="InterPro" id="IPR050484">
    <property type="entry name" value="Transf_Hexapept/Carb_Anhydrase"/>
</dbReference>
<dbReference type="Proteomes" id="UP000254711">
    <property type="component" value="Unassembled WGS sequence"/>
</dbReference>
<sequence length="178" mass="19234">MDPLRKYKGIWPTLHQRVYVDPMASVIGDVELADDVSIWPGAVLRGDVNFIRIGARTNVQDGAIVHVTHDGPYTPGGKPTLVGEGVTVGHAAVLHACTIEDYCLIGMHAVVLDGAVVKKHGFVGAGSVIPPGKIVGEAELWVGNPAQRVRVLTDKQIEQLHYSADHYVRLKDEYLAAQ</sequence>
<dbReference type="InterPro" id="IPR047324">
    <property type="entry name" value="LbH_gamma_CA-like"/>
</dbReference>
<organism evidence="1 2">
    <name type="scientific">Dyella solisilvae</name>
    <dbReference type="NCBI Taxonomy" id="1920168"/>
    <lineage>
        <taxon>Bacteria</taxon>
        <taxon>Pseudomonadati</taxon>
        <taxon>Pseudomonadota</taxon>
        <taxon>Gammaproteobacteria</taxon>
        <taxon>Lysobacterales</taxon>
        <taxon>Rhodanobacteraceae</taxon>
        <taxon>Dyella</taxon>
    </lineage>
</organism>
<proteinExistence type="predicted"/>
<dbReference type="PANTHER" id="PTHR13061:SF56">
    <property type="entry name" value="PROTEIN YRDA"/>
    <property type="match status" value="1"/>
</dbReference>
<dbReference type="EMBL" id="QQSY01000002">
    <property type="protein sequence ID" value="RDI99069.1"/>
    <property type="molecule type" value="Genomic_DNA"/>
</dbReference>
<dbReference type="RefSeq" id="WP_114825156.1">
    <property type="nucleotide sequence ID" value="NZ_QQSY01000002.1"/>
</dbReference>
<gene>
    <name evidence="1" type="ORF">DVT68_11345</name>
</gene>
<comment type="caution">
    <text evidence="1">The sequence shown here is derived from an EMBL/GenBank/DDBJ whole genome shotgun (WGS) entry which is preliminary data.</text>
</comment>
<name>A0A370K8U5_9GAMM</name>
<keyword evidence="2" id="KW-1185">Reference proteome</keyword>
<evidence type="ECO:0000313" key="1">
    <source>
        <dbReference type="EMBL" id="RDI99069.1"/>
    </source>
</evidence>
<protein>
    <submittedName>
        <fullName evidence="1">Gamma carbonic anhydrase family protein</fullName>
    </submittedName>
</protein>
<dbReference type="InterPro" id="IPR011004">
    <property type="entry name" value="Trimer_LpxA-like_sf"/>
</dbReference>
<dbReference type="AlphaFoldDB" id="A0A370K8U5"/>
<dbReference type="OrthoDB" id="9803036at2"/>
<dbReference type="Gene3D" id="2.160.10.10">
    <property type="entry name" value="Hexapeptide repeat proteins"/>
    <property type="match status" value="1"/>
</dbReference>
<evidence type="ECO:0000313" key="2">
    <source>
        <dbReference type="Proteomes" id="UP000254711"/>
    </source>
</evidence>
<dbReference type="SUPFAM" id="SSF51161">
    <property type="entry name" value="Trimeric LpxA-like enzymes"/>
    <property type="match status" value="1"/>
</dbReference>
<dbReference type="CDD" id="cd04645">
    <property type="entry name" value="LbH_gamma_CA_like"/>
    <property type="match status" value="1"/>
</dbReference>
<dbReference type="PANTHER" id="PTHR13061">
    <property type="entry name" value="DYNACTIN SUBUNIT P25"/>
    <property type="match status" value="1"/>
</dbReference>
<reference evidence="1 2" key="1">
    <citation type="submission" date="2018-07" db="EMBL/GenBank/DDBJ databases">
        <title>Dyella solisilvae sp. nov., isolated from the pine and broad-leaved mixed forest soil.</title>
        <authorList>
            <person name="Gao Z."/>
            <person name="Qiu L."/>
        </authorList>
    </citation>
    <scope>NUCLEOTIDE SEQUENCE [LARGE SCALE GENOMIC DNA]</scope>
    <source>
        <strain evidence="1 2">DHG54</strain>
    </source>
</reference>